<dbReference type="Pfam" id="PF03357">
    <property type="entry name" value="Snf7"/>
    <property type="match status" value="1"/>
</dbReference>
<comment type="caution">
    <text evidence="3">The sequence shown here is derived from an EMBL/GenBank/DDBJ whole genome shotgun (WGS) entry which is preliminary data.</text>
</comment>
<dbReference type="InterPro" id="IPR005024">
    <property type="entry name" value="Snf7_fam"/>
</dbReference>
<dbReference type="Proteomes" id="UP001369086">
    <property type="component" value="Unassembled WGS sequence"/>
</dbReference>
<dbReference type="PANTHER" id="PTHR22761:SF14">
    <property type="entry name" value="CHARGED MULTIVESICULAR BODY PROTEIN 4A"/>
    <property type="match status" value="1"/>
</dbReference>
<dbReference type="PANTHER" id="PTHR22761">
    <property type="entry name" value="CHARGED MULTIVESICULAR BODY PROTEIN"/>
    <property type="match status" value="1"/>
</dbReference>
<proteinExistence type="inferred from homology"/>
<sequence length="181" mass="20122">MSGFAKLFGKGKGSTGKGPTPQEAIQKLRDTETILVRKQEFLEEKIHKELLTANKNGTKNKRAALQALKRKKRYEQQLGQIDGTLSTIEYQREALENASTNTEVLKTMSEAALAMKRAHNDMDIDKVDELMSEITEQQEIAQEISDASSRPVGFGDNVDEVQYVNKGQGQGSLDSMGEFIL</sequence>
<name>A0ABR0Y0K4_HUSHU</name>
<reference evidence="3 4" key="1">
    <citation type="submission" date="2021-05" db="EMBL/GenBank/DDBJ databases">
        <authorList>
            <person name="Zahm M."/>
            <person name="Klopp C."/>
            <person name="Cabau C."/>
            <person name="Kuhl H."/>
            <person name="Suciu R."/>
            <person name="Ciorpac M."/>
            <person name="Holostenco D."/>
            <person name="Gessner J."/>
            <person name="Wuertz S."/>
            <person name="Hohne C."/>
            <person name="Stock M."/>
            <person name="Gislard M."/>
            <person name="Lluch J."/>
            <person name="Milhes M."/>
            <person name="Lampietro C."/>
            <person name="Lopez Roques C."/>
            <person name="Donnadieu C."/>
            <person name="Du K."/>
            <person name="Schartl M."/>
            <person name="Guiguen Y."/>
        </authorList>
    </citation>
    <scope>NUCLEOTIDE SEQUENCE [LARGE SCALE GENOMIC DNA]</scope>
    <source>
        <strain evidence="3">Hh-F2</strain>
        <tissue evidence="3">Blood</tissue>
    </source>
</reference>
<feature type="region of interest" description="Disordered" evidence="2">
    <location>
        <begin position="1"/>
        <end position="26"/>
    </location>
</feature>
<accession>A0ABR0Y0K4</accession>
<gene>
    <name evidence="3" type="ORF">HHUSO_G36670</name>
</gene>
<evidence type="ECO:0000313" key="4">
    <source>
        <dbReference type="Proteomes" id="UP001369086"/>
    </source>
</evidence>
<evidence type="ECO:0000313" key="3">
    <source>
        <dbReference type="EMBL" id="KAK6466185.1"/>
    </source>
</evidence>
<evidence type="ECO:0000256" key="1">
    <source>
        <dbReference type="ARBA" id="ARBA00006190"/>
    </source>
</evidence>
<comment type="similarity">
    <text evidence="1">Belongs to the SNF7 family.</text>
</comment>
<dbReference type="EMBL" id="JAHFZB010000137">
    <property type="protein sequence ID" value="KAK6466185.1"/>
    <property type="molecule type" value="Genomic_DNA"/>
</dbReference>
<evidence type="ECO:0000256" key="2">
    <source>
        <dbReference type="SAM" id="MobiDB-lite"/>
    </source>
</evidence>
<dbReference type="Gene3D" id="1.10.287.1060">
    <property type="entry name" value="ESAT-6-like"/>
    <property type="match status" value="1"/>
</dbReference>
<protein>
    <submittedName>
        <fullName evidence="3">Charged multivesicular body protein 4a</fullName>
    </submittedName>
</protein>
<organism evidence="3 4">
    <name type="scientific">Huso huso</name>
    <name type="common">Beluga</name>
    <name type="synonym">Acipenser huso</name>
    <dbReference type="NCBI Taxonomy" id="61971"/>
    <lineage>
        <taxon>Eukaryota</taxon>
        <taxon>Metazoa</taxon>
        <taxon>Chordata</taxon>
        <taxon>Craniata</taxon>
        <taxon>Vertebrata</taxon>
        <taxon>Euteleostomi</taxon>
        <taxon>Actinopterygii</taxon>
        <taxon>Chondrostei</taxon>
        <taxon>Acipenseriformes</taxon>
        <taxon>Acipenseridae</taxon>
        <taxon>Huso</taxon>
    </lineage>
</organism>
<keyword evidence="4" id="KW-1185">Reference proteome</keyword>